<dbReference type="AlphaFoldDB" id="A0A7S3N6G2"/>
<sequence>MLSLTRQLSGSQTRDPSSPKKMRSLKKQQTFDLDECCLVGHRQSPINIVTGEASPMTDFVANGTLEDLDDALLVYKHNLLLVYYDKGSFTFVDDEGESHWKSLQFHFHSLSEHQIDGKSYDAELHIVFQNVENPNQLLVTGVFLEGDATAPESEFITNLNLKDITEGEFRCNVKLDGLYELFKGFTVYNYKGSLTTYPFSENVEWLVISEPLRLPTEQINLFLDIWPNNPKFNHGQGNNRELQPLNSRTINSLKLGGN</sequence>
<feature type="domain" description="Alpha-carbonic anhydrase" evidence="11">
    <location>
        <begin position="6"/>
        <end position="254"/>
    </location>
</feature>
<feature type="compositionally biased region" description="Polar residues" evidence="10">
    <location>
        <begin position="1"/>
        <end position="16"/>
    </location>
</feature>
<gene>
    <name evidence="12" type="ORF">EHAR0213_LOCUS3151</name>
</gene>
<evidence type="ECO:0000256" key="4">
    <source>
        <dbReference type="ARBA" id="ARBA00012925"/>
    </source>
</evidence>
<dbReference type="GO" id="GO:0004089">
    <property type="term" value="F:carbonate dehydratase activity"/>
    <property type="evidence" value="ECO:0007669"/>
    <property type="project" value="UniProtKB-UniRule"/>
</dbReference>
<organism evidence="12">
    <name type="scientific">Euplotes harpa</name>
    <dbReference type="NCBI Taxonomy" id="151035"/>
    <lineage>
        <taxon>Eukaryota</taxon>
        <taxon>Sar</taxon>
        <taxon>Alveolata</taxon>
        <taxon>Ciliophora</taxon>
        <taxon>Intramacronucleata</taxon>
        <taxon>Spirotrichea</taxon>
        <taxon>Hypotrichia</taxon>
        <taxon>Euplotida</taxon>
        <taxon>Euplotidae</taxon>
        <taxon>Euplotes</taxon>
    </lineage>
</organism>
<dbReference type="EC" id="4.2.1.1" evidence="4 9"/>
<comment type="catalytic activity">
    <reaction evidence="8 9">
        <text>hydrogencarbonate + H(+) = CO2 + H2O</text>
        <dbReference type="Rhea" id="RHEA:10748"/>
        <dbReference type="ChEBI" id="CHEBI:15377"/>
        <dbReference type="ChEBI" id="CHEBI:15378"/>
        <dbReference type="ChEBI" id="CHEBI:16526"/>
        <dbReference type="ChEBI" id="CHEBI:17544"/>
        <dbReference type="EC" id="4.2.1.1"/>
    </reaction>
</comment>
<evidence type="ECO:0000256" key="2">
    <source>
        <dbReference type="ARBA" id="ARBA00002904"/>
    </source>
</evidence>
<dbReference type="InterPro" id="IPR001148">
    <property type="entry name" value="CA_dom"/>
</dbReference>
<evidence type="ECO:0000256" key="7">
    <source>
        <dbReference type="ARBA" id="ARBA00023239"/>
    </source>
</evidence>
<keyword evidence="7 9" id="KW-0456">Lyase</keyword>
<dbReference type="PANTHER" id="PTHR18952:SF265">
    <property type="entry name" value="CARBONIC ANHYDRASE"/>
    <property type="match status" value="1"/>
</dbReference>
<accession>A0A7S3N6G2</accession>
<dbReference type="PANTHER" id="PTHR18952">
    <property type="entry name" value="CARBONIC ANHYDRASE"/>
    <property type="match status" value="1"/>
</dbReference>
<dbReference type="InterPro" id="IPR041891">
    <property type="entry name" value="Alpha_CA_prokaryot-like"/>
</dbReference>
<dbReference type="InterPro" id="IPR018338">
    <property type="entry name" value="Carbonic_anhydrase_a-class_CS"/>
</dbReference>
<evidence type="ECO:0000256" key="10">
    <source>
        <dbReference type="SAM" id="MobiDB-lite"/>
    </source>
</evidence>
<name>A0A7S3N6G2_9SPIT</name>
<feature type="region of interest" description="Disordered" evidence="10">
    <location>
        <begin position="1"/>
        <end position="25"/>
    </location>
</feature>
<dbReference type="Pfam" id="PF00194">
    <property type="entry name" value="Carb_anhydrase"/>
    <property type="match status" value="1"/>
</dbReference>
<comment type="function">
    <text evidence="2 9">Reversible hydration of carbon dioxide.</text>
</comment>
<evidence type="ECO:0000259" key="11">
    <source>
        <dbReference type="PROSITE" id="PS51144"/>
    </source>
</evidence>
<evidence type="ECO:0000256" key="8">
    <source>
        <dbReference type="ARBA" id="ARBA00048348"/>
    </source>
</evidence>
<evidence type="ECO:0000256" key="5">
    <source>
        <dbReference type="ARBA" id="ARBA00022723"/>
    </source>
</evidence>
<dbReference type="GO" id="GO:0008270">
    <property type="term" value="F:zinc ion binding"/>
    <property type="evidence" value="ECO:0007669"/>
    <property type="project" value="UniProtKB-UniRule"/>
</dbReference>
<proteinExistence type="inferred from homology"/>
<keyword evidence="6 9" id="KW-0862">Zinc</keyword>
<dbReference type="CDD" id="cd03124">
    <property type="entry name" value="alpha_CA_prokaryotic_like"/>
    <property type="match status" value="1"/>
</dbReference>
<evidence type="ECO:0000313" key="12">
    <source>
        <dbReference type="EMBL" id="CAE0344244.1"/>
    </source>
</evidence>
<protein>
    <recommendedName>
        <fullName evidence="4 9">Carbonic anhydrase</fullName>
        <ecNumber evidence="4 9">4.2.1.1</ecNumber>
    </recommendedName>
</protein>
<evidence type="ECO:0000256" key="6">
    <source>
        <dbReference type="ARBA" id="ARBA00022833"/>
    </source>
</evidence>
<dbReference type="InterPro" id="IPR023561">
    <property type="entry name" value="Carbonic_anhydrase_a-class"/>
</dbReference>
<reference evidence="12" key="1">
    <citation type="submission" date="2021-01" db="EMBL/GenBank/DDBJ databases">
        <authorList>
            <person name="Corre E."/>
            <person name="Pelletier E."/>
            <person name="Niang G."/>
            <person name="Scheremetjew M."/>
            <person name="Finn R."/>
            <person name="Kale V."/>
            <person name="Holt S."/>
            <person name="Cochrane G."/>
            <person name="Meng A."/>
            <person name="Brown T."/>
            <person name="Cohen L."/>
        </authorList>
    </citation>
    <scope>NUCLEOTIDE SEQUENCE</scope>
    <source>
        <strain evidence="12">FSP1.4</strain>
    </source>
</reference>
<comment type="cofactor">
    <cofactor evidence="1 9">
        <name>Zn(2+)</name>
        <dbReference type="ChEBI" id="CHEBI:29105"/>
    </cofactor>
</comment>
<evidence type="ECO:0000256" key="9">
    <source>
        <dbReference type="RuleBase" id="RU367011"/>
    </source>
</evidence>
<keyword evidence="5 9" id="KW-0479">Metal-binding</keyword>
<dbReference type="InterPro" id="IPR036398">
    <property type="entry name" value="CA_dom_sf"/>
</dbReference>
<comment type="similarity">
    <text evidence="3 9">Belongs to the alpha-carbonic anhydrase family.</text>
</comment>
<dbReference type="EMBL" id="HBII01007131">
    <property type="protein sequence ID" value="CAE0344244.1"/>
    <property type="molecule type" value="Transcribed_RNA"/>
</dbReference>
<dbReference type="SUPFAM" id="SSF51069">
    <property type="entry name" value="Carbonic anhydrase"/>
    <property type="match status" value="1"/>
</dbReference>
<dbReference type="PROSITE" id="PS51144">
    <property type="entry name" value="ALPHA_CA_2"/>
    <property type="match status" value="1"/>
</dbReference>
<dbReference type="SMART" id="SM01057">
    <property type="entry name" value="Carb_anhydrase"/>
    <property type="match status" value="1"/>
</dbReference>
<dbReference type="PROSITE" id="PS00162">
    <property type="entry name" value="ALPHA_CA_1"/>
    <property type="match status" value="1"/>
</dbReference>
<dbReference type="Gene3D" id="3.10.200.10">
    <property type="entry name" value="Alpha carbonic anhydrase"/>
    <property type="match status" value="1"/>
</dbReference>
<evidence type="ECO:0000256" key="1">
    <source>
        <dbReference type="ARBA" id="ARBA00001947"/>
    </source>
</evidence>
<evidence type="ECO:0000256" key="3">
    <source>
        <dbReference type="ARBA" id="ARBA00010718"/>
    </source>
</evidence>